<feature type="region of interest" description="Disordered" evidence="1">
    <location>
        <begin position="402"/>
        <end position="422"/>
    </location>
</feature>
<reference evidence="3" key="1">
    <citation type="journal article" date="2014" name="Genome Announc.">
        <title>Draft genome sequence of Colletotrichum sublineola, a destructive pathogen of cultivated sorghum.</title>
        <authorList>
            <person name="Baroncelli R."/>
            <person name="Sanz-Martin J.M."/>
            <person name="Rech G.E."/>
            <person name="Sukno S.A."/>
            <person name="Thon M.R."/>
        </authorList>
    </citation>
    <scope>NUCLEOTIDE SEQUENCE [LARGE SCALE GENOMIC DNA]</scope>
    <source>
        <strain evidence="3">TX430BB</strain>
    </source>
</reference>
<evidence type="ECO:0000313" key="3">
    <source>
        <dbReference type="Proteomes" id="UP000027238"/>
    </source>
</evidence>
<organism evidence="2 3">
    <name type="scientific">Colletotrichum sublineola</name>
    <name type="common">Sorghum anthracnose fungus</name>
    <dbReference type="NCBI Taxonomy" id="1173701"/>
    <lineage>
        <taxon>Eukaryota</taxon>
        <taxon>Fungi</taxon>
        <taxon>Dikarya</taxon>
        <taxon>Ascomycota</taxon>
        <taxon>Pezizomycotina</taxon>
        <taxon>Sordariomycetes</taxon>
        <taxon>Hypocreomycetidae</taxon>
        <taxon>Glomerellales</taxon>
        <taxon>Glomerellaceae</taxon>
        <taxon>Colletotrichum</taxon>
        <taxon>Colletotrichum graminicola species complex</taxon>
    </lineage>
</organism>
<evidence type="ECO:0000256" key="1">
    <source>
        <dbReference type="SAM" id="MobiDB-lite"/>
    </source>
</evidence>
<dbReference type="OrthoDB" id="4850838at2759"/>
<evidence type="ECO:0000313" key="2">
    <source>
        <dbReference type="EMBL" id="KDN71259.1"/>
    </source>
</evidence>
<keyword evidence="3" id="KW-1185">Reference proteome</keyword>
<dbReference type="HOGENOM" id="CLU_558978_0_0_1"/>
<feature type="region of interest" description="Disordered" evidence="1">
    <location>
        <begin position="243"/>
        <end position="373"/>
    </location>
</feature>
<feature type="compositionally biased region" description="Basic residues" evidence="1">
    <location>
        <begin position="410"/>
        <end position="420"/>
    </location>
</feature>
<proteinExistence type="predicted"/>
<name>A0A066XUA6_COLSU</name>
<sequence length="488" mass="54866">MSVIIRVAGVLQMPYDPNEGFDGLKGGAPCINCLGQIHRDLDEFICCQADHVANCLACHINKKKCSAVPKELWGAAQSTWNHYMHLRRSVAEYQLSPLELWRIDQSLQRVAHAWTKIGEYIADPSRGVNPLQLQHITIQELASNREHMSLMIQVQAGIVTPDNVMDRLNQLQPAYVRDDSKAKGLRMLIEYLDGCWGKRFDKLVGEGELKRFPKWAEFRKKVNDYKDNPVPTCAIRIAGSAPIARGTGTETPQKKRKLAGAAANSAKRRRNKGKGKEVAVTVLSSDDDSDDDEHVDVPADNNSSPSGLALIAVQNQREKKKAAEKKREEEEAARKEAIRVRKEQEVAEKKRQNEEEAKKKKGEGEQVADPPAIPRAFREFCDLSKDHRDRVYAIRQKLAEQSSIQEHNARNPKAKRRVPRVKNADRAFVDKYDKDKEIARNIARDYELEWWSTGDEQSPANSEVEGDDDDDEGDGNGGGDAGDDDVEI</sequence>
<accession>A0A066XUA6</accession>
<gene>
    <name evidence="2" type="ORF">CSUB01_12043</name>
</gene>
<feature type="compositionally biased region" description="Acidic residues" evidence="1">
    <location>
        <begin position="285"/>
        <end position="294"/>
    </location>
</feature>
<feature type="region of interest" description="Disordered" evidence="1">
    <location>
        <begin position="449"/>
        <end position="488"/>
    </location>
</feature>
<dbReference type="Proteomes" id="UP000027238">
    <property type="component" value="Unassembled WGS sequence"/>
</dbReference>
<feature type="compositionally biased region" description="Basic and acidic residues" evidence="1">
    <location>
        <begin position="325"/>
        <end position="364"/>
    </location>
</feature>
<feature type="compositionally biased region" description="Acidic residues" evidence="1">
    <location>
        <begin position="464"/>
        <end position="474"/>
    </location>
</feature>
<protein>
    <submittedName>
        <fullName evidence="2">Uncharacterized protein</fullName>
    </submittedName>
</protein>
<dbReference type="EMBL" id="JMSE01000216">
    <property type="protein sequence ID" value="KDN71259.1"/>
    <property type="molecule type" value="Genomic_DNA"/>
</dbReference>
<comment type="caution">
    <text evidence="2">The sequence shown here is derived from an EMBL/GenBank/DDBJ whole genome shotgun (WGS) entry which is preliminary data.</text>
</comment>
<dbReference type="AlphaFoldDB" id="A0A066XUA6"/>
<dbReference type="eggNOG" id="ENOG502T4PK">
    <property type="taxonomic scope" value="Eukaryota"/>
</dbReference>